<dbReference type="InterPro" id="IPR012944">
    <property type="entry name" value="SusD_RagB_dom"/>
</dbReference>
<dbReference type="Pfam" id="PF14322">
    <property type="entry name" value="SusD-like_3"/>
    <property type="match status" value="1"/>
</dbReference>
<protein>
    <submittedName>
        <fullName evidence="9">RagB/SusD family nutrient uptake outer membrane protein</fullName>
    </submittedName>
</protein>
<dbReference type="KEGG" id="echi:FKX85_20675"/>
<evidence type="ECO:0000256" key="5">
    <source>
        <dbReference type="ARBA" id="ARBA00023237"/>
    </source>
</evidence>
<evidence type="ECO:0000256" key="4">
    <source>
        <dbReference type="ARBA" id="ARBA00023136"/>
    </source>
</evidence>
<evidence type="ECO:0000313" key="10">
    <source>
        <dbReference type="Proteomes" id="UP000316614"/>
    </source>
</evidence>
<name>A0A514CPB7_9BACT</name>
<evidence type="ECO:0000259" key="7">
    <source>
        <dbReference type="Pfam" id="PF07980"/>
    </source>
</evidence>
<evidence type="ECO:0000256" key="2">
    <source>
        <dbReference type="ARBA" id="ARBA00006275"/>
    </source>
</evidence>
<evidence type="ECO:0000259" key="8">
    <source>
        <dbReference type="Pfam" id="PF14322"/>
    </source>
</evidence>
<keyword evidence="5" id="KW-0998">Cell outer membrane</keyword>
<keyword evidence="3 6" id="KW-0732">Signal</keyword>
<reference evidence="9 10" key="1">
    <citation type="submission" date="2019-06" db="EMBL/GenBank/DDBJ databases">
        <title>Echinicola alkalisoli sp. nov. isolated from saline soil.</title>
        <authorList>
            <person name="Sun J.-Q."/>
            <person name="Xu L."/>
        </authorList>
    </citation>
    <scope>NUCLEOTIDE SEQUENCE [LARGE SCALE GENOMIC DNA]</scope>
    <source>
        <strain evidence="9 10">LN3S3</strain>
    </source>
</reference>
<dbReference type="AlphaFoldDB" id="A0A514CPB7"/>
<dbReference type="EMBL" id="CP041253">
    <property type="protein sequence ID" value="QDH81658.1"/>
    <property type="molecule type" value="Genomic_DNA"/>
</dbReference>
<dbReference type="Proteomes" id="UP000316614">
    <property type="component" value="Chromosome"/>
</dbReference>
<evidence type="ECO:0000256" key="3">
    <source>
        <dbReference type="ARBA" id="ARBA00022729"/>
    </source>
</evidence>
<dbReference type="InterPro" id="IPR033985">
    <property type="entry name" value="SusD-like_N"/>
</dbReference>
<organism evidence="9 10">
    <name type="scientific">Echinicola soli</name>
    <dbReference type="NCBI Taxonomy" id="2591634"/>
    <lineage>
        <taxon>Bacteria</taxon>
        <taxon>Pseudomonadati</taxon>
        <taxon>Bacteroidota</taxon>
        <taxon>Cytophagia</taxon>
        <taxon>Cytophagales</taxon>
        <taxon>Cyclobacteriaceae</taxon>
        <taxon>Echinicola</taxon>
    </lineage>
</organism>
<keyword evidence="10" id="KW-1185">Reference proteome</keyword>
<keyword evidence="4" id="KW-0472">Membrane</keyword>
<dbReference type="InterPro" id="IPR011990">
    <property type="entry name" value="TPR-like_helical_dom_sf"/>
</dbReference>
<comment type="similarity">
    <text evidence="2">Belongs to the SusD family.</text>
</comment>
<feature type="domain" description="SusD-like N-terminal" evidence="8">
    <location>
        <begin position="24"/>
        <end position="216"/>
    </location>
</feature>
<evidence type="ECO:0000256" key="1">
    <source>
        <dbReference type="ARBA" id="ARBA00004442"/>
    </source>
</evidence>
<evidence type="ECO:0000256" key="6">
    <source>
        <dbReference type="SAM" id="SignalP"/>
    </source>
</evidence>
<sequence>MKNLRYIFSLLSLVLFLPSCNDAFLDREPLDAISDVNFWQNSEQLLLAVNGAYAYLKAKNTVDMENLGDNTVWPTSTSYRLISSGNYNNDLGTLNTEWVNAYEGIRRCNHFLENYQKAEMSDEALKSRYAAEVRFVRAYLYSYLTFLYGDVPHVTKALNVGDPELYGPRDDRDEIVAWILDELTALADDLPVSYPNSDFGRITKGAALGWKSRVALFYGQYEVAEQAAKLVMDLGHYALYPDYYELFTSEADASKNPGNKETMLSRIHTTDVSMHNLSREIQVPDQSARWNPTKSLVDAYLCADGRPIDDSPLYDESSYAALFEDRDPRMKMTILSPGSPWGGREDGNEANTDNSTYTAPKFNQNRQGSVTATGYYFSKYCDLDAVPTYNRDENDIIIMRYAEVLLNYAEARLEQGTLTQADLDMTINLLRERVGMHPMDINELSAWGMDLREEIRRERRVELVLEGQRYFDILRWKRGDLLAQDVKGMKKEFILRQQDVESVPADEEGYIVFLTGNTFQQDKHYLWPVPLKQRDLNPNLDQNPNW</sequence>
<accession>A0A514CPB7</accession>
<evidence type="ECO:0000313" key="9">
    <source>
        <dbReference type="EMBL" id="QDH81658.1"/>
    </source>
</evidence>
<dbReference type="GO" id="GO:0009279">
    <property type="term" value="C:cell outer membrane"/>
    <property type="evidence" value="ECO:0007669"/>
    <property type="project" value="UniProtKB-SubCell"/>
</dbReference>
<dbReference type="Pfam" id="PF07980">
    <property type="entry name" value="SusD_RagB"/>
    <property type="match status" value="1"/>
</dbReference>
<dbReference type="Gene3D" id="1.25.40.390">
    <property type="match status" value="1"/>
</dbReference>
<feature type="chain" id="PRO_5021834558" evidence="6">
    <location>
        <begin position="24"/>
        <end position="546"/>
    </location>
</feature>
<dbReference type="OrthoDB" id="5694214at2"/>
<dbReference type="SUPFAM" id="SSF48452">
    <property type="entry name" value="TPR-like"/>
    <property type="match status" value="1"/>
</dbReference>
<feature type="signal peptide" evidence="6">
    <location>
        <begin position="1"/>
        <end position="23"/>
    </location>
</feature>
<proteinExistence type="inferred from homology"/>
<comment type="subcellular location">
    <subcellularLocation>
        <location evidence="1">Cell outer membrane</location>
    </subcellularLocation>
</comment>
<gene>
    <name evidence="9" type="ORF">FKX85_20675</name>
</gene>
<feature type="domain" description="RagB/SusD" evidence="7">
    <location>
        <begin position="289"/>
        <end position="546"/>
    </location>
</feature>